<dbReference type="GO" id="GO:0016020">
    <property type="term" value="C:membrane"/>
    <property type="evidence" value="ECO:0007669"/>
    <property type="project" value="InterPro"/>
</dbReference>
<dbReference type="HOGENOM" id="CLU_599664_0_0_11"/>
<feature type="transmembrane region" description="Helical" evidence="4">
    <location>
        <begin position="387"/>
        <end position="406"/>
    </location>
</feature>
<dbReference type="PANTHER" id="PTHR34846:SF11">
    <property type="entry name" value="4-CARBOXYMUCONOLACTONE DECARBOXYLASE FAMILY PROTEIN (AFU_ORTHOLOGUE AFUA_6G11590)"/>
    <property type="match status" value="1"/>
</dbReference>
<evidence type="ECO:0000313" key="6">
    <source>
        <dbReference type="EMBL" id="CCH88104.1"/>
    </source>
</evidence>
<reference evidence="6 7" key="1">
    <citation type="journal article" date="2012" name="J. Bacteriol.">
        <title>Genome Sequence of Radiation-Resistant Modestobacter marinus Strain BC501, a Representative Actinobacterium That Thrives on Calcareous Stone Surfaces.</title>
        <authorList>
            <person name="Normand P."/>
            <person name="Gury J."/>
            <person name="Pujic P."/>
            <person name="Chouaia B."/>
            <person name="Crotti E."/>
            <person name="Brusetti L."/>
            <person name="Daffonchio D."/>
            <person name="Vacherie B."/>
            <person name="Barbe V."/>
            <person name="Medigue C."/>
            <person name="Calteau A."/>
            <person name="Ghodhbane-Gtari F."/>
            <person name="Essoussi I."/>
            <person name="Nouioui I."/>
            <person name="Abbassi-Ghozzi I."/>
            <person name="Gtari M."/>
        </authorList>
    </citation>
    <scope>NUCLEOTIDE SEQUENCE [LARGE SCALE GENOMIC DNA]</scope>
    <source>
        <strain evidence="7">BC 501</strain>
    </source>
</reference>
<feature type="region of interest" description="Disordered" evidence="3">
    <location>
        <begin position="197"/>
        <end position="239"/>
    </location>
</feature>
<dbReference type="eggNOG" id="COG2128">
    <property type="taxonomic scope" value="Bacteria"/>
</dbReference>
<dbReference type="SUPFAM" id="SSF69118">
    <property type="entry name" value="AhpD-like"/>
    <property type="match status" value="1"/>
</dbReference>
<dbReference type="KEGG" id="mmar:MODMU_2675"/>
<dbReference type="GO" id="GO:0051920">
    <property type="term" value="F:peroxiredoxin activity"/>
    <property type="evidence" value="ECO:0007669"/>
    <property type="project" value="InterPro"/>
</dbReference>
<proteinExistence type="inferred from homology"/>
<sequence length="456" mass="48139">MPPEPGLTGRPQQPGPPRSSSPRPGELDDERRALWSLIADGPRRAQARVPLVDDDGRLLGPFGLMLLSPRIGTAVQSVGAALRFDEDLPARLRELAVLTVAAAVRSEFEWTAHEAAALEAGARPAQLQDLLDGRPPAGLTPAEEVGLQVVRALLARHTLDDPLFAQASGVLGTPGLAALVWLVGYYEMLATALATFRPGPGPRLTGGPGARSGASGRSRRASSVPGTNLTCGGRRGEAAMTTADDRATDVPAGTRTPRVLDRDQLSDRVLTLPNLLSVLRLLGVPLFLWLLLGPHADGWAIVVLAVSGFTDWADGKLARALGQSSRLGALLDPAADRLYIVATLVALAIREVVPLWVVLVLLGRELVLGLTLLLLRRAGWPPLQVHYLGKAATFLLLYAFPLLLLADGDNPVAAVAQPIAYALTVWGAALYVLAGVLYVVQAVGLLTGDRRAGATR</sequence>
<dbReference type="Proteomes" id="UP000006461">
    <property type="component" value="Chromosome"/>
</dbReference>
<dbReference type="Pfam" id="PF01066">
    <property type="entry name" value="CDP-OH_P_transf"/>
    <property type="match status" value="1"/>
</dbReference>
<dbReference type="Gene3D" id="1.20.120.1760">
    <property type="match status" value="1"/>
</dbReference>
<dbReference type="eggNOG" id="COG0558">
    <property type="taxonomic scope" value="Bacteria"/>
</dbReference>
<dbReference type="Pfam" id="PF02627">
    <property type="entry name" value="CMD"/>
    <property type="match status" value="1"/>
</dbReference>
<evidence type="ECO:0000256" key="1">
    <source>
        <dbReference type="ARBA" id="ARBA00022679"/>
    </source>
</evidence>
<feature type="domain" description="Carboxymuconolactone decarboxylase-like" evidence="5">
    <location>
        <begin position="70"/>
        <end position="151"/>
    </location>
</feature>
<dbReference type="OrthoDB" id="949132at2"/>
<dbReference type="GO" id="GO:0008654">
    <property type="term" value="P:phospholipid biosynthetic process"/>
    <property type="evidence" value="ECO:0007669"/>
    <property type="project" value="InterPro"/>
</dbReference>
<dbReference type="AlphaFoldDB" id="I4EXJ1"/>
<dbReference type="InterPro" id="IPR029032">
    <property type="entry name" value="AhpD-like"/>
</dbReference>
<dbReference type="PANTHER" id="PTHR34846">
    <property type="entry name" value="4-CARBOXYMUCONOLACTONE DECARBOXYLASE FAMILY PROTEIN (AFU_ORTHOLOGUE AFUA_6G11590)"/>
    <property type="match status" value="1"/>
</dbReference>
<keyword evidence="4" id="KW-0472">Membrane</keyword>
<dbReference type="InterPro" id="IPR003779">
    <property type="entry name" value="CMD-like"/>
</dbReference>
<dbReference type="Gene3D" id="1.20.1290.10">
    <property type="entry name" value="AhpD-like"/>
    <property type="match status" value="1"/>
</dbReference>
<dbReference type="GO" id="GO:0008444">
    <property type="term" value="F:CDP-diacylglycerol-glycerol-3-phosphate 3-phosphatidyltransferase activity"/>
    <property type="evidence" value="ECO:0007669"/>
    <property type="project" value="UniProtKB-EC"/>
</dbReference>
<evidence type="ECO:0000256" key="3">
    <source>
        <dbReference type="SAM" id="MobiDB-lite"/>
    </source>
</evidence>
<feature type="transmembrane region" description="Helical" evidence="4">
    <location>
        <begin position="272"/>
        <end position="292"/>
    </location>
</feature>
<evidence type="ECO:0000256" key="2">
    <source>
        <dbReference type="RuleBase" id="RU003750"/>
    </source>
</evidence>
<dbReference type="PROSITE" id="PS00379">
    <property type="entry name" value="CDP_ALCOHOL_P_TRANSF"/>
    <property type="match status" value="1"/>
</dbReference>
<protein>
    <submittedName>
        <fullName evidence="6">CDP-diacylglycerol--glycerol-3-phosphate 3-phosphatidyl-transferase (Modular protein)</fullName>
        <ecNumber evidence="6">2.7.8.5</ecNumber>
    </submittedName>
</protein>
<dbReference type="EMBL" id="FO203431">
    <property type="protein sequence ID" value="CCH88104.1"/>
    <property type="molecule type" value="Genomic_DNA"/>
</dbReference>
<dbReference type="InterPro" id="IPR048254">
    <property type="entry name" value="CDP_ALCOHOL_P_TRANSF_CS"/>
</dbReference>
<dbReference type="InterPro" id="IPR043130">
    <property type="entry name" value="CDP-OH_PTrfase_TM_dom"/>
</dbReference>
<comment type="similarity">
    <text evidence="2">Belongs to the CDP-alcohol phosphatidyltransferase class-I family.</text>
</comment>
<feature type="transmembrane region" description="Helical" evidence="4">
    <location>
        <begin position="418"/>
        <end position="446"/>
    </location>
</feature>
<evidence type="ECO:0000259" key="5">
    <source>
        <dbReference type="Pfam" id="PF02627"/>
    </source>
</evidence>
<evidence type="ECO:0000256" key="4">
    <source>
        <dbReference type="SAM" id="Phobius"/>
    </source>
</evidence>
<feature type="region of interest" description="Disordered" evidence="3">
    <location>
        <begin position="1"/>
        <end position="29"/>
    </location>
</feature>
<keyword evidence="7" id="KW-1185">Reference proteome</keyword>
<evidence type="ECO:0000313" key="7">
    <source>
        <dbReference type="Proteomes" id="UP000006461"/>
    </source>
</evidence>
<accession>I4EXJ1</accession>
<gene>
    <name evidence="6" type="ordered locus">MODMU_2675</name>
</gene>
<dbReference type="PATRIC" id="fig|477641.3.peg.2532"/>
<name>I4EXJ1_MODI5</name>
<keyword evidence="4" id="KW-0812">Transmembrane</keyword>
<dbReference type="STRING" id="477641.MODMU_2675"/>
<keyword evidence="1 2" id="KW-0808">Transferase</keyword>
<dbReference type="InterPro" id="IPR000462">
    <property type="entry name" value="CDP-OH_P_trans"/>
</dbReference>
<dbReference type="EC" id="2.7.8.5" evidence="6"/>
<keyword evidence="4" id="KW-1133">Transmembrane helix</keyword>
<organism evidence="6 7">
    <name type="scientific">Modestobacter italicus (strain DSM 44449 / CECT 9708 / BC 501)</name>
    <dbReference type="NCBI Taxonomy" id="2732864"/>
    <lineage>
        <taxon>Bacteria</taxon>
        <taxon>Bacillati</taxon>
        <taxon>Actinomycetota</taxon>
        <taxon>Actinomycetes</taxon>
        <taxon>Geodermatophilales</taxon>
        <taxon>Geodermatophilaceae</taxon>
        <taxon>Modestobacter</taxon>
    </lineage>
</organism>